<sequence>MQLLPALSTFSTLPEGLLLGFPALFSITDPIGNAVLFSQMAADRSPAERRLIAIRVGLYAAVILLAALWAGSPVLHFFGVTLPALKVGGGLVVAANGWRLLFAEEPTDADPQKDALPDERPAAADFAFFPITMPLVVGPGAISVAITLGAAPPAGSHYPYLVGVSLAALIVCIIVALLFRSAEVIGRVLGPAGSRAVKRLVALLLMSIGVQIIALGLQAMLIPFVQSAVHGIAL</sequence>
<gene>
    <name evidence="9" type="ORF">ASILVAE211_15990</name>
</gene>
<dbReference type="EMBL" id="JAESVB010000007">
    <property type="protein sequence ID" value="MCB8876692.1"/>
    <property type="molecule type" value="Genomic_DNA"/>
</dbReference>
<dbReference type="PANTHER" id="PTHR33508">
    <property type="entry name" value="UPF0056 MEMBRANE PROTEIN YHCE"/>
    <property type="match status" value="1"/>
</dbReference>
<keyword evidence="6 8" id="KW-1133">Transmembrane helix</keyword>
<keyword evidence="10" id="KW-1185">Reference proteome</keyword>
<evidence type="ECO:0000256" key="7">
    <source>
        <dbReference type="ARBA" id="ARBA00023136"/>
    </source>
</evidence>
<comment type="caution">
    <text evidence="8">Lacks conserved residue(s) required for the propagation of feature annotation.</text>
</comment>
<evidence type="ECO:0000256" key="4">
    <source>
        <dbReference type="ARBA" id="ARBA00022519"/>
    </source>
</evidence>
<evidence type="ECO:0000256" key="2">
    <source>
        <dbReference type="ARBA" id="ARBA00009784"/>
    </source>
</evidence>
<dbReference type="InterPro" id="IPR002771">
    <property type="entry name" value="Multi_antbiot-R_MarC"/>
</dbReference>
<reference evidence="9" key="2">
    <citation type="submission" date="2021-01" db="EMBL/GenBank/DDBJ databases">
        <authorList>
            <person name="Mieszkin S."/>
            <person name="Pouder E."/>
            <person name="Alain K."/>
        </authorList>
    </citation>
    <scope>NUCLEOTIDE SEQUENCE</scope>
    <source>
        <strain evidence="9">HW T2.11</strain>
    </source>
</reference>
<dbReference type="AlphaFoldDB" id="A0A964E017"/>
<evidence type="ECO:0000256" key="3">
    <source>
        <dbReference type="ARBA" id="ARBA00022475"/>
    </source>
</evidence>
<dbReference type="GO" id="GO:0005886">
    <property type="term" value="C:plasma membrane"/>
    <property type="evidence" value="ECO:0007669"/>
    <property type="project" value="UniProtKB-SubCell"/>
</dbReference>
<organism evidence="9 10">
    <name type="scientific">Acidisoma silvae</name>
    <dbReference type="NCBI Taxonomy" id="2802396"/>
    <lineage>
        <taxon>Bacteria</taxon>
        <taxon>Pseudomonadati</taxon>
        <taxon>Pseudomonadota</taxon>
        <taxon>Alphaproteobacteria</taxon>
        <taxon>Acetobacterales</taxon>
        <taxon>Acidocellaceae</taxon>
        <taxon>Acidisoma</taxon>
    </lineage>
</organism>
<feature type="transmembrane region" description="Helical" evidence="8">
    <location>
        <begin position="158"/>
        <end position="179"/>
    </location>
</feature>
<feature type="transmembrane region" description="Helical" evidence="8">
    <location>
        <begin position="52"/>
        <end position="71"/>
    </location>
</feature>
<evidence type="ECO:0000256" key="8">
    <source>
        <dbReference type="RuleBase" id="RU362048"/>
    </source>
</evidence>
<feature type="transmembrane region" description="Helical" evidence="8">
    <location>
        <begin position="200"/>
        <end position="225"/>
    </location>
</feature>
<evidence type="ECO:0000313" key="10">
    <source>
        <dbReference type="Proteomes" id="UP000708298"/>
    </source>
</evidence>
<keyword evidence="3" id="KW-1003">Cell membrane</keyword>
<keyword evidence="4" id="KW-0997">Cell inner membrane</keyword>
<proteinExistence type="inferred from homology"/>
<comment type="subcellular location">
    <subcellularLocation>
        <location evidence="1">Cell inner membrane</location>
        <topology evidence="1">Multi-pass membrane protein</topology>
    </subcellularLocation>
    <subcellularLocation>
        <location evidence="8">Cell membrane</location>
        <topology evidence="8">Multi-pass membrane protein</topology>
    </subcellularLocation>
</comment>
<keyword evidence="7 8" id="KW-0472">Membrane</keyword>
<protein>
    <recommendedName>
        <fullName evidence="8">UPF0056 membrane protein</fullName>
    </recommendedName>
</protein>
<keyword evidence="5 8" id="KW-0812">Transmembrane</keyword>
<evidence type="ECO:0000256" key="6">
    <source>
        <dbReference type="ARBA" id="ARBA00022989"/>
    </source>
</evidence>
<evidence type="ECO:0000256" key="1">
    <source>
        <dbReference type="ARBA" id="ARBA00004429"/>
    </source>
</evidence>
<dbReference type="RefSeq" id="WP_227322351.1">
    <property type="nucleotide sequence ID" value="NZ_JAESVB010000007.1"/>
</dbReference>
<dbReference type="NCBIfam" id="TIGR00427">
    <property type="entry name" value="NAAT family transporter"/>
    <property type="match status" value="1"/>
</dbReference>
<name>A0A964E017_9PROT</name>
<dbReference type="Pfam" id="PF01914">
    <property type="entry name" value="MarC"/>
    <property type="match status" value="1"/>
</dbReference>
<feature type="transmembrane region" description="Helical" evidence="8">
    <location>
        <begin position="20"/>
        <end position="40"/>
    </location>
</feature>
<comment type="caution">
    <text evidence="9">The sequence shown here is derived from an EMBL/GenBank/DDBJ whole genome shotgun (WGS) entry which is preliminary data.</text>
</comment>
<evidence type="ECO:0000256" key="5">
    <source>
        <dbReference type="ARBA" id="ARBA00022692"/>
    </source>
</evidence>
<comment type="similarity">
    <text evidence="2 8">Belongs to the UPF0056 (MarC) family.</text>
</comment>
<dbReference type="Proteomes" id="UP000708298">
    <property type="component" value="Unassembled WGS sequence"/>
</dbReference>
<dbReference type="PANTHER" id="PTHR33508:SF2">
    <property type="entry name" value="UPF0056 INNER MEMBRANE PROTEIN MARC"/>
    <property type="match status" value="1"/>
</dbReference>
<accession>A0A964E017</accession>
<reference evidence="9" key="1">
    <citation type="journal article" date="2021" name="Microorganisms">
        <title>Acidisoma silvae sp. nov. and Acidisomacellulosilytica sp. nov., Two Acidophilic Bacteria Isolated from Decaying Wood, Hydrolyzing Cellulose and Producing Poly-3-hydroxybutyrate.</title>
        <authorList>
            <person name="Mieszkin S."/>
            <person name="Pouder E."/>
            <person name="Uroz S."/>
            <person name="Simon-Colin C."/>
            <person name="Alain K."/>
        </authorList>
    </citation>
    <scope>NUCLEOTIDE SEQUENCE</scope>
    <source>
        <strain evidence="9">HW T2.11</strain>
    </source>
</reference>
<evidence type="ECO:0000313" key="9">
    <source>
        <dbReference type="EMBL" id="MCB8876692.1"/>
    </source>
</evidence>